<keyword evidence="2 7" id="KW-0813">Transport</keyword>
<dbReference type="Pfam" id="PF07715">
    <property type="entry name" value="Plug"/>
    <property type="match status" value="1"/>
</dbReference>
<dbReference type="InterPro" id="IPR023997">
    <property type="entry name" value="TonB-dep_OMP_SusC/RagA_CS"/>
</dbReference>
<comment type="caution">
    <text evidence="10">The sequence shown here is derived from an EMBL/GenBank/DDBJ whole genome shotgun (WGS) entry which is preliminary data.</text>
</comment>
<dbReference type="Gene3D" id="2.60.40.1120">
    <property type="entry name" value="Carboxypeptidase-like, regulatory domain"/>
    <property type="match status" value="1"/>
</dbReference>
<comment type="subcellular location">
    <subcellularLocation>
        <location evidence="1 7">Cell outer membrane</location>
        <topology evidence="1 7">Multi-pass membrane protein</topology>
    </subcellularLocation>
</comment>
<organism evidence="10 11">
    <name type="scientific">Arenibacter arenosicollis</name>
    <dbReference type="NCBI Taxonomy" id="2762274"/>
    <lineage>
        <taxon>Bacteria</taxon>
        <taxon>Pseudomonadati</taxon>
        <taxon>Bacteroidota</taxon>
        <taxon>Flavobacteriia</taxon>
        <taxon>Flavobacteriales</taxon>
        <taxon>Flavobacteriaceae</taxon>
        <taxon>Arenibacter</taxon>
    </lineage>
</organism>
<name>A0ABR7QSP7_9FLAO</name>
<evidence type="ECO:0000256" key="8">
    <source>
        <dbReference type="SAM" id="SignalP"/>
    </source>
</evidence>
<evidence type="ECO:0000256" key="5">
    <source>
        <dbReference type="ARBA" id="ARBA00023136"/>
    </source>
</evidence>
<gene>
    <name evidence="10" type="ORF">H4O18_19600</name>
</gene>
<dbReference type="InterPro" id="IPR023996">
    <property type="entry name" value="TonB-dep_OMP_SusC/RagA"/>
</dbReference>
<keyword evidence="5 7" id="KW-0472">Membrane</keyword>
<comment type="similarity">
    <text evidence="7">Belongs to the TonB-dependent receptor family.</text>
</comment>
<sequence>MIKKFHYYLLLSAFLLVQGMMAQTKTVSGTVSDDLGTPLPGVNVVEKGTNNGASTDFDGNFSIKVSNNATLVFSSLGFTKKEIAVGVQTTLNVVLEEDAEQLGEVVVTGLGITREKKALGYATATISAEALTETATPNFATALYGKAPGVSINTTPGGSTSASNITIRGVASITGRSQPLIILDGVPIRDGEVSNNNYWGDQRLRGNGLLDINPEDIDNISILKGASAAALYGSEAVNGVVLITTKSGKNRKNGMTVDLSSSYSFDKVAYLPRYQTVRGPGAPLNVSDGGQDAEGFIYHDVDGNGSAETRGVLGYSINFGPKFDGKPTIGWDGIVRPYEAQDDRYSGLFNTAHNTSVNMSITNVTDNSNLRFSYTRQDNEGISIGAEEKKNIFNLNTTFKWAEDFSTDVIVNYVNQSVFNRPYSVDRLTNNFSGMMSPFDSADWYLDRYKTSKGYRYVQGTGQSLTPEENIIYPGFKDAIGDFIWRVKENRLEEQSNRVIGTITNNWDITTGLNLRGRISNDFTNRRTEASNSTERPLAFGNSGGFSMSNNNYNVLYGELLLRYETPITTDLTLAMMAGYNATKQSESNLNRGTNGGLSVENWFDVAASVNTPNSGSSRESIVKDAFLGTMNLDYKGYFYVEGTIRKDKTSTMNPNNNSFVYPSVNSSFVLSEAFDLPLFMNYFKIRGSWGIVGNYPDIYGANIAYNQNTLGSQGGNPVLYTTIPSSFGNDGIRPEEKHEYEFGMELKFFQGRLGLDVSYYNAQVVDQILPLTLPNSSGASSVLTNIGTLRNKGYEFGLTGTPIDTGSFRWDVIVNLAKNENVVEKLAPGLDELLHADYDGNAAQLKSLVGQPMGDLYAHPVATDAQGRRIVDPNGLYKVDADKMEKFGNAMPKWTGGVMNSFSYKNITLDALVDGRIGGHVMPTALNWMTSRGLTEESTKFMDTESGGLSYYEDVNGTRIQTTPSATAGPGGEVVYHDGILLDGVTNDGQPNDQIASSADYYWTVYNWGGPQYSPNTRYELYIKENTYFKMRELSIGYKMPRKVLDNIGLSKLQFSVFGRNLFYLYRTIKDMDGEQTTAGSRWFQNVNNVGSNPSTRSFGLMVRASL</sequence>
<evidence type="ECO:0000313" key="11">
    <source>
        <dbReference type="Proteomes" id="UP000618952"/>
    </source>
</evidence>
<keyword evidence="6 7" id="KW-0998">Cell outer membrane</keyword>
<dbReference type="Pfam" id="PF13715">
    <property type="entry name" value="CarbopepD_reg_2"/>
    <property type="match status" value="1"/>
</dbReference>
<feature type="chain" id="PRO_5046934330" evidence="8">
    <location>
        <begin position="23"/>
        <end position="1108"/>
    </location>
</feature>
<keyword evidence="4 7" id="KW-0812">Transmembrane</keyword>
<dbReference type="NCBIfam" id="TIGR04056">
    <property type="entry name" value="OMP_RagA_SusC"/>
    <property type="match status" value="1"/>
</dbReference>
<evidence type="ECO:0000256" key="1">
    <source>
        <dbReference type="ARBA" id="ARBA00004571"/>
    </source>
</evidence>
<dbReference type="RefSeq" id="WP_187587820.1">
    <property type="nucleotide sequence ID" value="NZ_JACLHY010000029.1"/>
</dbReference>
<dbReference type="SUPFAM" id="SSF49464">
    <property type="entry name" value="Carboxypeptidase regulatory domain-like"/>
    <property type="match status" value="1"/>
</dbReference>
<evidence type="ECO:0000256" key="2">
    <source>
        <dbReference type="ARBA" id="ARBA00022448"/>
    </source>
</evidence>
<dbReference type="InterPro" id="IPR012910">
    <property type="entry name" value="Plug_dom"/>
</dbReference>
<evidence type="ECO:0000256" key="6">
    <source>
        <dbReference type="ARBA" id="ARBA00023237"/>
    </source>
</evidence>
<dbReference type="InterPro" id="IPR008969">
    <property type="entry name" value="CarboxyPept-like_regulatory"/>
</dbReference>
<dbReference type="Gene3D" id="2.40.170.20">
    <property type="entry name" value="TonB-dependent receptor, beta-barrel domain"/>
    <property type="match status" value="1"/>
</dbReference>
<accession>A0ABR7QSP7</accession>
<feature type="domain" description="TonB-dependent receptor plug" evidence="9">
    <location>
        <begin position="118"/>
        <end position="240"/>
    </location>
</feature>
<dbReference type="NCBIfam" id="TIGR04057">
    <property type="entry name" value="SusC_RagA_signa"/>
    <property type="match status" value="1"/>
</dbReference>
<evidence type="ECO:0000256" key="3">
    <source>
        <dbReference type="ARBA" id="ARBA00022452"/>
    </source>
</evidence>
<dbReference type="InterPro" id="IPR037066">
    <property type="entry name" value="Plug_dom_sf"/>
</dbReference>
<dbReference type="EMBL" id="JACLHY010000029">
    <property type="protein sequence ID" value="MBC8770214.1"/>
    <property type="molecule type" value="Genomic_DNA"/>
</dbReference>
<evidence type="ECO:0000313" key="10">
    <source>
        <dbReference type="EMBL" id="MBC8770214.1"/>
    </source>
</evidence>
<dbReference type="SUPFAM" id="SSF56935">
    <property type="entry name" value="Porins"/>
    <property type="match status" value="1"/>
</dbReference>
<dbReference type="InterPro" id="IPR039426">
    <property type="entry name" value="TonB-dep_rcpt-like"/>
</dbReference>
<keyword evidence="11" id="KW-1185">Reference proteome</keyword>
<keyword evidence="8" id="KW-0732">Signal</keyword>
<dbReference type="InterPro" id="IPR036942">
    <property type="entry name" value="Beta-barrel_TonB_sf"/>
</dbReference>
<dbReference type="Gene3D" id="2.170.130.10">
    <property type="entry name" value="TonB-dependent receptor, plug domain"/>
    <property type="match status" value="1"/>
</dbReference>
<protein>
    <submittedName>
        <fullName evidence="10">SusC/RagA family TonB-linked outer membrane protein</fullName>
    </submittedName>
</protein>
<feature type="signal peptide" evidence="8">
    <location>
        <begin position="1"/>
        <end position="22"/>
    </location>
</feature>
<evidence type="ECO:0000256" key="7">
    <source>
        <dbReference type="PROSITE-ProRule" id="PRU01360"/>
    </source>
</evidence>
<dbReference type="Proteomes" id="UP000618952">
    <property type="component" value="Unassembled WGS sequence"/>
</dbReference>
<evidence type="ECO:0000256" key="4">
    <source>
        <dbReference type="ARBA" id="ARBA00022692"/>
    </source>
</evidence>
<reference evidence="10 11" key="1">
    <citation type="submission" date="2020-08" db="EMBL/GenBank/DDBJ databases">
        <title>Arenibacter gaetbuli sp. nov., isolated from a sand dune.</title>
        <authorList>
            <person name="Park S."/>
            <person name="Yoon J.-H."/>
        </authorList>
    </citation>
    <scope>NUCLEOTIDE SEQUENCE [LARGE SCALE GENOMIC DNA]</scope>
    <source>
        <strain evidence="10 11">BSSL-BM3</strain>
    </source>
</reference>
<dbReference type="PROSITE" id="PS52016">
    <property type="entry name" value="TONB_DEPENDENT_REC_3"/>
    <property type="match status" value="1"/>
</dbReference>
<keyword evidence="3 7" id="KW-1134">Transmembrane beta strand</keyword>
<evidence type="ECO:0000259" key="9">
    <source>
        <dbReference type="Pfam" id="PF07715"/>
    </source>
</evidence>
<proteinExistence type="inferred from homology"/>